<comment type="caution">
    <text evidence="3">The sequence shown here is derived from an EMBL/GenBank/DDBJ whole genome shotgun (WGS) entry which is preliminary data.</text>
</comment>
<evidence type="ECO:0000256" key="1">
    <source>
        <dbReference type="SAM" id="Phobius"/>
    </source>
</evidence>
<dbReference type="AlphaFoldDB" id="A0A1F7IHE0"/>
<protein>
    <recommendedName>
        <fullName evidence="2">LysM domain-containing protein</fullName>
    </recommendedName>
</protein>
<evidence type="ECO:0000313" key="4">
    <source>
        <dbReference type="Proteomes" id="UP000179270"/>
    </source>
</evidence>
<dbReference type="GO" id="GO:0008932">
    <property type="term" value="F:lytic endotransglycosylase activity"/>
    <property type="evidence" value="ECO:0007669"/>
    <property type="project" value="TreeGrafter"/>
</dbReference>
<feature type="transmembrane region" description="Helical" evidence="1">
    <location>
        <begin position="23"/>
        <end position="45"/>
    </location>
</feature>
<accession>A0A1F7IHE0</accession>
<dbReference type="InterPro" id="IPR036779">
    <property type="entry name" value="LysM_dom_sf"/>
</dbReference>
<keyword evidence="1" id="KW-1133">Transmembrane helix</keyword>
<dbReference type="PROSITE" id="PS51782">
    <property type="entry name" value="LYSM"/>
    <property type="match status" value="2"/>
</dbReference>
<name>A0A1F7IHE0_9BACT</name>
<keyword evidence="1" id="KW-0472">Membrane</keyword>
<dbReference type="InterPro" id="IPR018392">
    <property type="entry name" value="LysM"/>
</dbReference>
<sequence length="198" mass="21964">MPKTNTTNLNYRSLLFSKIKENYNSFALGTIIFLLITSFGLSLVLPKVRPLLTKISSNESNQIKGKTFPTKKIRTYVIQPGDQLFLIAEKIYGSGLNMQDIMQANKISNPDQIEVGQKIIIPDVKSRFPTVGIITETAAKTGKVTEISEKYVVKEGDDLAKIALEAYGDSYAWVKIAGANNLINPDDLRVGMILIIPR</sequence>
<gene>
    <name evidence="3" type="ORF">A3A74_01085</name>
</gene>
<dbReference type="SMART" id="SM00257">
    <property type="entry name" value="LysM"/>
    <property type="match status" value="2"/>
</dbReference>
<feature type="domain" description="LysM" evidence="2">
    <location>
        <begin position="74"/>
        <end position="121"/>
    </location>
</feature>
<dbReference type="PANTHER" id="PTHR33734:SF22">
    <property type="entry name" value="MEMBRANE-BOUND LYTIC MUREIN TRANSGLYCOSYLASE D"/>
    <property type="match status" value="1"/>
</dbReference>
<proteinExistence type="predicted"/>
<dbReference type="PANTHER" id="PTHR33734">
    <property type="entry name" value="LYSM DOMAIN-CONTAINING GPI-ANCHORED PROTEIN 2"/>
    <property type="match status" value="1"/>
</dbReference>
<evidence type="ECO:0000313" key="3">
    <source>
        <dbReference type="EMBL" id="OGK42790.1"/>
    </source>
</evidence>
<dbReference type="Pfam" id="PF01476">
    <property type="entry name" value="LysM"/>
    <property type="match status" value="2"/>
</dbReference>
<dbReference type="Proteomes" id="UP000179270">
    <property type="component" value="Unassembled WGS sequence"/>
</dbReference>
<organism evidence="3 4">
    <name type="scientific">Candidatus Roizmanbacteria bacterium RIFCSPLOWO2_01_FULL_35_13</name>
    <dbReference type="NCBI Taxonomy" id="1802055"/>
    <lineage>
        <taxon>Bacteria</taxon>
        <taxon>Candidatus Roizmaniibacteriota</taxon>
    </lineage>
</organism>
<keyword evidence="1" id="KW-0812">Transmembrane</keyword>
<dbReference type="CDD" id="cd00118">
    <property type="entry name" value="LysM"/>
    <property type="match status" value="2"/>
</dbReference>
<feature type="domain" description="LysM" evidence="2">
    <location>
        <begin position="149"/>
        <end position="196"/>
    </location>
</feature>
<dbReference type="EMBL" id="MGAF01000004">
    <property type="protein sequence ID" value="OGK42790.1"/>
    <property type="molecule type" value="Genomic_DNA"/>
</dbReference>
<dbReference type="Gene3D" id="3.10.350.10">
    <property type="entry name" value="LysM domain"/>
    <property type="match status" value="2"/>
</dbReference>
<evidence type="ECO:0000259" key="2">
    <source>
        <dbReference type="PROSITE" id="PS51782"/>
    </source>
</evidence>
<dbReference type="STRING" id="1802055.A3A74_01085"/>
<dbReference type="SUPFAM" id="SSF54106">
    <property type="entry name" value="LysM domain"/>
    <property type="match status" value="2"/>
</dbReference>
<reference evidence="3 4" key="1">
    <citation type="journal article" date="2016" name="Nat. Commun.">
        <title>Thousands of microbial genomes shed light on interconnected biogeochemical processes in an aquifer system.</title>
        <authorList>
            <person name="Anantharaman K."/>
            <person name="Brown C.T."/>
            <person name="Hug L.A."/>
            <person name="Sharon I."/>
            <person name="Castelle C.J."/>
            <person name="Probst A.J."/>
            <person name="Thomas B.C."/>
            <person name="Singh A."/>
            <person name="Wilkins M.J."/>
            <person name="Karaoz U."/>
            <person name="Brodie E.L."/>
            <person name="Williams K.H."/>
            <person name="Hubbard S.S."/>
            <person name="Banfield J.F."/>
        </authorList>
    </citation>
    <scope>NUCLEOTIDE SEQUENCE [LARGE SCALE GENOMIC DNA]</scope>
</reference>